<protein>
    <submittedName>
        <fullName evidence="5">Diguanylate cyclase and metal dependent phosphohydrolase</fullName>
    </submittedName>
</protein>
<dbReference type="OrthoDB" id="9759607at2"/>
<proteinExistence type="predicted"/>
<dbReference type="SUPFAM" id="SSF55785">
    <property type="entry name" value="PYP-like sensor domain (PAS domain)"/>
    <property type="match status" value="4"/>
</dbReference>
<dbReference type="PANTHER" id="PTHR44757">
    <property type="entry name" value="DIGUANYLATE CYCLASE DGCP"/>
    <property type="match status" value="1"/>
</dbReference>
<dbReference type="InterPro" id="IPR052155">
    <property type="entry name" value="Biofilm_reg_signaling"/>
</dbReference>
<sequence length="855" mass="98418">MSGNWKVNPVEISFYRTLVDVSPVGTALHKLIRNEYGKAVDYEFLYVNKAFEEQTGLKNQDISEKRVTEVLPDLEKGTFSWLRMYEDLFNHGETVSFEQYSHPLNRWYRVTAKAFDASCFVTYFVDITSEKQVISDRDTMLITLNHIVFEIDENFIHTNVLTENESHLFLPKEEIIGLSVRELLPLALAKPFEETMLKSKRTGQTEMLQYESPLPGDDRYFRAEIRYGQFVTGRKWVASIRDVSAEVKAEQERLDYQDRIYHQRRRMEYILEGTNAGTWEWDMISNRVTVNERWAEMKGYRFEDVDTFDMGWFLSLIHPEDHEALSRKLARVNEGSMPVYEIEMRIRHQKGHYIWIEARGKILERSENGEPILMSGTHLDITKRKVEEIEREMEREQFKTTLLSIGDGVITTDAAGRVTMMNRMAESTTGWQLHEAKNRKIEEVFKLVHADSGEEIASPVQMAIESQAKVELGEDIQLIKKSGEKCFVHDSVAPIYSGEGILTGTVIVFRDISEKYEQVKQIRYLSDHDQLTGMYNRHYYERIMMEIEKNPPANLSVIVADVNGLKLANDGFGHQFGDRLLEETGRILENEIRSGEIVARIGGDEFVILLPGVNEKEAKKRMETLHEKLNKGKVDDIYLSVSLGFSSLDPSDSHIEEVFKRAEDRMYRKKIDESRAMRESTIEILLKKLKLSEGYHSDHAERVVTFSVEIGKGLDMSAEELEDLRLASIMHDIGLVSVDPALLIKPVSSLTEEEKVKLQKHPETGYQLLRTSTEFSRIADIVLCHQEQMDGSGYPRGITAGQIPLESRIINTARFMDRALSYRNESKEKVVEDLKRAAGTTMDQDVVRQAISILS</sequence>
<dbReference type="Pfam" id="PF13188">
    <property type="entry name" value="PAS_8"/>
    <property type="match status" value="1"/>
</dbReference>
<evidence type="ECO:0000259" key="3">
    <source>
        <dbReference type="PROSITE" id="PS50887"/>
    </source>
</evidence>
<dbReference type="InterPro" id="IPR043128">
    <property type="entry name" value="Rev_trsase/Diguanyl_cyclase"/>
</dbReference>
<keyword evidence="6" id="KW-1185">Reference proteome</keyword>
<evidence type="ECO:0000313" key="6">
    <source>
        <dbReference type="Proteomes" id="UP000000271"/>
    </source>
</evidence>
<dbReference type="Pfam" id="PF13487">
    <property type="entry name" value="HD_5"/>
    <property type="match status" value="1"/>
</dbReference>
<dbReference type="Gene3D" id="3.30.450.20">
    <property type="entry name" value="PAS domain"/>
    <property type="match status" value="4"/>
</dbReference>
<evidence type="ECO:0000259" key="2">
    <source>
        <dbReference type="PROSITE" id="PS50113"/>
    </source>
</evidence>
<dbReference type="InterPro" id="IPR001610">
    <property type="entry name" value="PAC"/>
</dbReference>
<dbReference type="Pfam" id="PF00989">
    <property type="entry name" value="PAS"/>
    <property type="match status" value="1"/>
</dbReference>
<dbReference type="SUPFAM" id="SSF55073">
    <property type="entry name" value="Nucleotide cyclase"/>
    <property type="match status" value="1"/>
</dbReference>
<dbReference type="InterPro" id="IPR003607">
    <property type="entry name" value="HD/PDEase_dom"/>
</dbReference>
<dbReference type="Pfam" id="PF00990">
    <property type="entry name" value="GGDEF"/>
    <property type="match status" value="1"/>
</dbReference>
<dbReference type="eggNOG" id="COG3829">
    <property type="taxonomic scope" value="Bacteria"/>
</dbReference>
<feature type="domain" description="PAC" evidence="2">
    <location>
        <begin position="472"/>
        <end position="524"/>
    </location>
</feature>
<dbReference type="eggNOG" id="COG5002">
    <property type="taxonomic scope" value="Bacteria"/>
</dbReference>
<reference evidence="5" key="1">
    <citation type="submission" date="2009-10" db="EMBL/GenBank/DDBJ databases">
        <title>Complete sequence of Bacillus selenitireducens MLS10.</title>
        <authorList>
            <consortium name="US DOE Joint Genome Institute"/>
            <person name="Lucas S."/>
            <person name="Copeland A."/>
            <person name="Lapidus A."/>
            <person name="Glavina del Rio T."/>
            <person name="Dalin E."/>
            <person name="Tice H."/>
            <person name="Bruce D."/>
            <person name="Goodwin L."/>
            <person name="Pitluck S."/>
            <person name="Sims D."/>
            <person name="Brettin T."/>
            <person name="Detter J.C."/>
            <person name="Han C."/>
            <person name="Larimer F."/>
            <person name="Land M."/>
            <person name="Hauser L."/>
            <person name="Kyrpides N."/>
            <person name="Ovchinnikova G."/>
            <person name="Stolz J."/>
        </authorList>
    </citation>
    <scope>NUCLEOTIDE SEQUENCE [LARGE SCALE GENOMIC DNA]</scope>
    <source>
        <strain evidence="5">MLS10</strain>
    </source>
</reference>
<dbReference type="PROSITE" id="PS50112">
    <property type="entry name" value="PAS"/>
    <property type="match status" value="2"/>
</dbReference>
<dbReference type="InterPro" id="IPR000014">
    <property type="entry name" value="PAS"/>
</dbReference>
<dbReference type="InterPro" id="IPR000160">
    <property type="entry name" value="GGDEF_dom"/>
</dbReference>
<dbReference type="SMART" id="SM00267">
    <property type="entry name" value="GGDEF"/>
    <property type="match status" value="1"/>
</dbReference>
<dbReference type="CDD" id="cd00077">
    <property type="entry name" value="HDc"/>
    <property type="match status" value="1"/>
</dbReference>
<dbReference type="GO" id="GO:0016787">
    <property type="term" value="F:hydrolase activity"/>
    <property type="evidence" value="ECO:0007669"/>
    <property type="project" value="UniProtKB-KW"/>
</dbReference>
<evidence type="ECO:0000313" key="5">
    <source>
        <dbReference type="EMBL" id="ADH99911.1"/>
    </source>
</evidence>
<dbReference type="SUPFAM" id="SSF109604">
    <property type="entry name" value="HD-domain/PDEase-like"/>
    <property type="match status" value="1"/>
</dbReference>
<dbReference type="InterPro" id="IPR000700">
    <property type="entry name" value="PAS-assoc_C"/>
</dbReference>
<feature type="domain" description="HD-GYP" evidence="4">
    <location>
        <begin position="674"/>
        <end position="855"/>
    </location>
</feature>
<dbReference type="CDD" id="cd00130">
    <property type="entry name" value="PAS"/>
    <property type="match status" value="2"/>
</dbReference>
<dbReference type="Gene3D" id="1.10.3210.10">
    <property type="entry name" value="Hypothetical protein af1432"/>
    <property type="match status" value="1"/>
</dbReference>
<dbReference type="NCBIfam" id="TIGR00254">
    <property type="entry name" value="GGDEF"/>
    <property type="match status" value="1"/>
</dbReference>
<dbReference type="SMART" id="SM00086">
    <property type="entry name" value="PAC"/>
    <property type="match status" value="2"/>
</dbReference>
<dbReference type="PROSITE" id="PS50887">
    <property type="entry name" value="GGDEF"/>
    <property type="match status" value="1"/>
</dbReference>
<name>D6XWT5_BACIE</name>
<feature type="domain" description="PAC" evidence="2">
    <location>
        <begin position="340"/>
        <end position="393"/>
    </location>
</feature>
<dbReference type="HOGENOM" id="CLU_000445_92_5_9"/>
<dbReference type="Pfam" id="PF08447">
    <property type="entry name" value="PAS_3"/>
    <property type="match status" value="1"/>
</dbReference>
<dbReference type="InterPro" id="IPR013767">
    <property type="entry name" value="PAS_fold"/>
</dbReference>
<feature type="domain" description="GGDEF" evidence="3">
    <location>
        <begin position="553"/>
        <end position="683"/>
    </location>
</feature>
<gene>
    <name evidence="5" type="ordered locus">Bsel_2409</name>
</gene>
<dbReference type="InterPro" id="IPR013655">
    <property type="entry name" value="PAS_fold_3"/>
</dbReference>
<feature type="domain" description="PAS" evidence="1">
    <location>
        <begin position="394"/>
        <end position="467"/>
    </location>
</feature>
<dbReference type="eggNOG" id="COG3437">
    <property type="taxonomic scope" value="Bacteria"/>
</dbReference>
<evidence type="ECO:0000259" key="1">
    <source>
        <dbReference type="PROSITE" id="PS50112"/>
    </source>
</evidence>
<dbReference type="PROSITE" id="PS51832">
    <property type="entry name" value="HD_GYP"/>
    <property type="match status" value="1"/>
</dbReference>
<evidence type="ECO:0000259" key="4">
    <source>
        <dbReference type="PROSITE" id="PS51832"/>
    </source>
</evidence>
<dbReference type="Gene3D" id="3.30.70.270">
    <property type="match status" value="1"/>
</dbReference>
<dbReference type="RefSeq" id="WP_013173333.1">
    <property type="nucleotide sequence ID" value="NC_014219.1"/>
</dbReference>
<dbReference type="NCBIfam" id="TIGR00229">
    <property type="entry name" value="sensory_box"/>
    <property type="match status" value="2"/>
</dbReference>
<dbReference type="EMBL" id="CP001791">
    <property type="protein sequence ID" value="ADH99911.1"/>
    <property type="molecule type" value="Genomic_DNA"/>
</dbReference>
<dbReference type="Proteomes" id="UP000000271">
    <property type="component" value="Chromosome"/>
</dbReference>
<dbReference type="KEGG" id="bse:Bsel_2409"/>
<dbReference type="InterPro" id="IPR035965">
    <property type="entry name" value="PAS-like_dom_sf"/>
</dbReference>
<dbReference type="AlphaFoldDB" id="D6XWT5"/>
<dbReference type="STRING" id="439292.Bsel_2409"/>
<dbReference type="SMART" id="SM00091">
    <property type="entry name" value="PAS"/>
    <property type="match status" value="4"/>
</dbReference>
<dbReference type="GO" id="GO:0006355">
    <property type="term" value="P:regulation of DNA-templated transcription"/>
    <property type="evidence" value="ECO:0007669"/>
    <property type="project" value="InterPro"/>
</dbReference>
<dbReference type="InterPro" id="IPR029787">
    <property type="entry name" value="Nucleotide_cyclase"/>
</dbReference>
<dbReference type="CDD" id="cd01949">
    <property type="entry name" value="GGDEF"/>
    <property type="match status" value="1"/>
</dbReference>
<feature type="domain" description="PAS" evidence="1">
    <location>
        <begin position="263"/>
        <end position="336"/>
    </location>
</feature>
<dbReference type="PROSITE" id="PS50113">
    <property type="entry name" value="PAC"/>
    <property type="match status" value="2"/>
</dbReference>
<accession>D6XWT5</accession>
<dbReference type="PANTHER" id="PTHR44757:SF4">
    <property type="entry name" value="DIGUANYLATE CYCLASE DGCE-RELATED"/>
    <property type="match status" value="1"/>
</dbReference>
<dbReference type="InterPro" id="IPR037522">
    <property type="entry name" value="HD_GYP_dom"/>
</dbReference>
<organism evidence="5 6">
    <name type="scientific">Bacillus selenitireducens (strain ATCC 700615 / DSM 15326 / MLS10)</name>
    <dbReference type="NCBI Taxonomy" id="439292"/>
    <lineage>
        <taxon>Bacteria</taxon>
        <taxon>Bacillati</taxon>
        <taxon>Bacillota</taxon>
        <taxon>Bacilli</taxon>
        <taxon>Bacillales</taxon>
        <taxon>Bacillaceae</taxon>
        <taxon>Salisediminibacterium</taxon>
    </lineage>
</organism>